<dbReference type="GO" id="GO:0005576">
    <property type="term" value="C:extracellular region"/>
    <property type="evidence" value="ECO:0007669"/>
    <property type="project" value="UniProtKB-SubCell"/>
</dbReference>
<keyword evidence="4 6" id="KW-0928">Hypersensitive response elicitation</keyword>
<proteinExistence type="inferred from homology"/>
<evidence type="ECO:0000256" key="7">
    <source>
        <dbReference type="SAM" id="MobiDB-lite"/>
    </source>
</evidence>
<dbReference type="SMART" id="SM01187">
    <property type="entry name" value="Elicitin"/>
    <property type="match status" value="1"/>
</dbReference>
<organism evidence="9 10">
    <name type="scientific">Hyaloperonospora brassicae</name>
    <name type="common">Brassica downy mildew</name>
    <name type="synonym">Peronospora brassicae</name>
    <dbReference type="NCBI Taxonomy" id="162125"/>
    <lineage>
        <taxon>Eukaryota</taxon>
        <taxon>Sar</taxon>
        <taxon>Stramenopiles</taxon>
        <taxon>Oomycota</taxon>
        <taxon>Peronosporomycetes</taxon>
        <taxon>Peronosporales</taxon>
        <taxon>Peronosporaceae</taxon>
        <taxon>Hyaloperonospora</taxon>
    </lineage>
</organism>
<dbReference type="EMBL" id="CANTFL010000136">
    <property type="protein sequence ID" value="CAI5714726.1"/>
    <property type="molecule type" value="Genomic_DNA"/>
</dbReference>
<comment type="similarity">
    <text evidence="2 6">Belongs to the elicitin family.</text>
</comment>
<feature type="signal peptide" evidence="8">
    <location>
        <begin position="1"/>
        <end position="16"/>
    </location>
</feature>
<evidence type="ECO:0000256" key="2">
    <source>
        <dbReference type="ARBA" id="ARBA00009544"/>
    </source>
</evidence>
<dbReference type="Pfam" id="PF00964">
    <property type="entry name" value="Elicitin"/>
    <property type="match status" value="1"/>
</dbReference>
<evidence type="ECO:0000313" key="9">
    <source>
        <dbReference type="EMBL" id="CAI5714726.1"/>
    </source>
</evidence>
<keyword evidence="5 6" id="KW-1015">Disulfide bond</keyword>
<dbReference type="InterPro" id="IPR036470">
    <property type="entry name" value="Elicitin_sf"/>
</dbReference>
<comment type="function">
    <text evidence="6">Induces local and distal defense responses (incompatible hypersensitive reaction) in plants from the solanaceae and cruciferae families. Elicits leaf necrosis and causes the accumulation of pathogenesis-related proteins. Might interact with the lipidic molecules of the plasma membrane.</text>
</comment>
<accession>A0AAV0T8G8</accession>
<comment type="caution">
    <text evidence="9">The sequence shown here is derived from an EMBL/GenBank/DDBJ whole genome shotgun (WGS) entry which is preliminary data.</text>
</comment>
<feature type="compositionally biased region" description="Basic and acidic residues" evidence="7">
    <location>
        <begin position="129"/>
        <end position="139"/>
    </location>
</feature>
<evidence type="ECO:0000256" key="5">
    <source>
        <dbReference type="ARBA" id="ARBA00023157"/>
    </source>
</evidence>
<dbReference type="Proteomes" id="UP001162031">
    <property type="component" value="Unassembled WGS sequence"/>
</dbReference>
<dbReference type="Gene3D" id="1.10.239.10">
    <property type="entry name" value="Elicitin domain"/>
    <property type="match status" value="1"/>
</dbReference>
<evidence type="ECO:0000313" key="10">
    <source>
        <dbReference type="Proteomes" id="UP001162031"/>
    </source>
</evidence>
<dbReference type="InterPro" id="IPR002200">
    <property type="entry name" value="Elicitin"/>
</dbReference>
<evidence type="ECO:0000256" key="3">
    <source>
        <dbReference type="ARBA" id="ARBA00022525"/>
    </source>
</evidence>
<evidence type="ECO:0000256" key="1">
    <source>
        <dbReference type="ARBA" id="ARBA00004613"/>
    </source>
</evidence>
<keyword evidence="3 6" id="KW-0964">Secreted</keyword>
<reference evidence="9" key="1">
    <citation type="submission" date="2022-12" db="EMBL/GenBank/DDBJ databases">
        <authorList>
            <person name="Webb A."/>
        </authorList>
    </citation>
    <scope>NUCLEOTIDE SEQUENCE</scope>
    <source>
        <strain evidence="9">Hp1</strain>
    </source>
</reference>
<evidence type="ECO:0000256" key="8">
    <source>
        <dbReference type="SAM" id="SignalP"/>
    </source>
</evidence>
<feature type="chain" id="PRO_5043460379" description="Elicitin" evidence="8">
    <location>
        <begin position="17"/>
        <end position="190"/>
    </location>
</feature>
<name>A0AAV0T8G8_HYABA</name>
<gene>
    <name evidence="9" type="ORF">HBR001_LOCUS1295</name>
</gene>
<protein>
    <recommendedName>
        <fullName evidence="6">Elicitin</fullName>
    </recommendedName>
</protein>
<feature type="compositionally biased region" description="Polar residues" evidence="7">
    <location>
        <begin position="176"/>
        <end position="190"/>
    </location>
</feature>
<dbReference type="AlphaFoldDB" id="A0AAV0T8G8"/>
<evidence type="ECO:0000256" key="6">
    <source>
        <dbReference type="RuleBase" id="RU368111"/>
    </source>
</evidence>
<evidence type="ECO:0000256" key="4">
    <source>
        <dbReference type="ARBA" id="ARBA00022978"/>
    </source>
</evidence>
<keyword evidence="8" id="KW-0732">Signal</keyword>
<dbReference type="GO" id="GO:0052040">
    <property type="term" value="P:symbiont-mediated perturbation of host programmed cell death"/>
    <property type="evidence" value="ECO:0007669"/>
    <property type="project" value="UniProtKB-UniRule"/>
</dbReference>
<comment type="subcellular location">
    <subcellularLocation>
        <location evidence="1 6">Secreted</location>
    </subcellularLocation>
</comment>
<dbReference type="SUPFAM" id="SSF48647">
    <property type="entry name" value="Fungal elicitin"/>
    <property type="match status" value="1"/>
</dbReference>
<keyword evidence="10" id="KW-1185">Reference proteome</keyword>
<feature type="region of interest" description="Disordered" evidence="7">
    <location>
        <begin position="107"/>
        <end position="190"/>
    </location>
</feature>
<sequence length="190" mass="20862">MQSGFFLSFLLTACGAAVDDSCPPATIAKLSDLYADPHLHSCQKVISETSPTSDDTKKQVETMCTSDECRTLIADILTFKHADCNLTYVGVEFDVRELADRFDHACQNGTDESRDTKKYALPPTTTKNDTMDHGGRDESVQNADDNDTHVAATEIENDDSEMKPPLNATAKEFFPTPNTTYKATVPKTVN</sequence>